<gene>
    <name evidence="9" type="ORF">Desgi_0078</name>
</gene>
<evidence type="ECO:0000256" key="8">
    <source>
        <dbReference type="SAM" id="Phobius"/>
    </source>
</evidence>
<proteinExistence type="predicted"/>
<keyword evidence="3 8" id="KW-0812">Transmembrane</keyword>
<dbReference type="AlphaFoldDB" id="R4K936"/>
<keyword evidence="2" id="KW-0349">Heme</keyword>
<evidence type="ECO:0000256" key="3">
    <source>
        <dbReference type="ARBA" id="ARBA00022692"/>
    </source>
</evidence>
<dbReference type="eggNOG" id="COG2142">
    <property type="taxonomic scope" value="Bacteria"/>
</dbReference>
<comment type="subcellular location">
    <subcellularLocation>
        <location evidence="1">Membrane</location>
    </subcellularLocation>
</comment>
<dbReference type="Pfam" id="PF01127">
    <property type="entry name" value="Sdh_cyt"/>
    <property type="match status" value="1"/>
</dbReference>
<evidence type="ECO:0000256" key="7">
    <source>
        <dbReference type="ARBA" id="ARBA00023136"/>
    </source>
</evidence>
<dbReference type="InterPro" id="IPR000701">
    <property type="entry name" value="SuccDH_FuR_B_TM-su"/>
</dbReference>
<keyword evidence="4" id="KW-0479">Metal-binding</keyword>
<dbReference type="KEGG" id="dgi:Desgi_0078"/>
<dbReference type="RefSeq" id="WP_006523152.1">
    <property type="nucleotide sequence ID" value="NC_021184.1"/>
</dbReference>
<keyword evidence="5 8" id="KW-1133">Transmembrane helix</keyword>
<name>R4K936_9FIRM</name>
<dbReference type="GO" id="GO:0016020">
    <property type="term" value="C:membrane"/>
    <property type="evidence" value="ECO:0007669"/>
    <property type="project" value="UniProtKB-SubCell"/>
</dbReference>
<keyword evidence="10" id="KW-1185">Reference proteome</keyword>
<evidence type="ECO:0000256" key="2">
    <source>
        <dbReference type="ARBA" id="ARBA00022617"/>
    </source>
</evidence>
<dbReference type="SUPFAM" id="SSF81343">
    <property type="entry name" value="Fumarate reductase respiratory complex transmembrane subunits"/>
    <property type="match status" value="1"/>
</dbReference>
<evidence type="ECO:0000256" key="1">
    <source>
        <dbReference type="ARBA" id="ARBA00004370"/>
    </source>
</evidence>
<feature type="transmembrane region" description="Helical" evidence="8">
    <location>
        <begin position="82"/>
        <end position="104"/>
    </location>
</feature>
<dbReference type="STRING" id="767817.Desgi_0078"/>
<dbReference type="Proteomes" id="UP000013520">
    <property type="component" value="Chromosome"/>
</dbReference>
<evidence type="ECO:0000313" key="9">
    <source>
        <dbReference type="EMBL" id="AGK99692.1"/>
    </source>
</evidence>
<feature type="transmembrane region" description="Helical" evidence="8">
    <location>
        <begin position="48"/>
        <end position="70"/>
    </location>
</feature>
<evidence type="ECO:0000256" key="5">
    <source>
        <dbReference type="ARBA" id="ARBA00022989"/>
    </source>
</evidence>
<accession>R4K936</accession>
<dbReference type="EMBL" id="CP003273">
    <property type="protein sequence ID" value="AGK99692.1"/>
    <property type="molecule type" value="Genomic_DNA"/>
</dbReference>
<dbReference type="Gene3D" id="1.20.1300.10">
    <property type="entry name" value="Fumarate reductase/succinate dehydrogenase, transmembrane subunit"/>
    <property type="match status" value="1"/>
</dbReference>
<sequence length="108" mass="12042">MNAWVWLLQRISAALLLIILGLHVWLIYVTNPVEVISFDEAKGRLTSASYIVLYALLLLFGLFHAFNGLYAVMVDMGLKARLITICILLVVGLALLVSGMYSVLQYII</sequence>
<dbReference type="InterPro" id="IPR034804">
    <property type="entry name" value="SQR/QFR_C/D"/>
</dbReference>
<keyword evidence="7 8" id="KW-0472">Membrane</keyword>
<feature type="transmembrane region" description="Helical" evidence="8">
    <location>
        <begin position="7"/>
        <end position="28"/>
    </location>
</feature>
<keyword evidence="6" id="KW-0408">Iron</keyword>
<protein>
    <submittedName>
        <fullName evidence="9">Succinate dehydrogenase, hydrophobic anchor subunit</fullName>
    </submittedName>
</protein>
<evidence type="ECO:0000256" key="4">
    <source>
        <dbReference type="ARBA" id="ARBA00022723"/>
    </source>
</evidence>
<dbReference type="HOGENOM" id="CLU_2192754_0_0_9"/>
<reference evidence="9 10" key="1">
    <citation type="submission" date="2012-01" db="EMBL/GenBank/DDBJ databases">
        <title>Complete sequence of Desulfotomaculum gibsoniae DSM 7213.</title>
        <authorList>
            <consortium name="US DOE Joint Genome Institute"/>
            <person name="Lucas S."/>
            <person name="Han J."/>
            <person name="Lapidus A."/>
            <person name="Cheng J.-F."/>
            <person name="Goodwin L."/>
            <person name="Pitluck S."/>
            <person name="Peters L."/>
            <person name="Ovchinnikova G."/>
            <person name="Teshima H."/>
            <person name="Detter J.C."/>
            <person name="Han C."/>
            <person name="Tapia R."/>
            <person name="Land M."/>
            <person name="Hauser L."/>
            <person name="Kyrpides N."/>
            <person name="Ivanova N."/>
            <person name="Pagani I."/>
            <person name="Parshina S."/>
            <person name="Plugge C."/>
            <person name="Muyzer G."/>
            <person name="Kuever J."/>
            <person name="Ivanova A."/>
            <person name="Nazina T."/>
            <person name="Klenk H.-P."/>
            <person name="Brambilla E."/>
            <person name="Spring S."/>
            <person name="Stams A.F."/>
            <person name="Woyke T."/>
        </authorList>
    </citation>
    <scope>NUCLEOTIDE SEQUENCE [LARGE SCALE GENOMIC DNA]</scope>
    <source>
        <strain evidence="9 10">DSM 7213</strain>
    </source>
</reference>
<organism evidence="9 10">
    <name type="scientific">Desulfoscipio gibsoniae DSM 7213</name>
    <dbReference type="NCBI Taxonomy" id="767817"/>
    <lineage>
        <taxon>Bacteria</taxon>
        <taxon>Bacillati</taxon>
        <taxon>Bacillota</taxon>
        <taxon>Clostridia</taxon>
        <taxon>Eubacteriales</taxon>
        <taxon>Desulfallaceae</taxon>
        <taxon>Desulfoscipio</taxon>
    </lineage>
</organism>
<evidence type="ECO:0000313" key="10">
    <source>
        <dbReference type="Proteomes" id="UP000013520"/>
    </source>
</evidence>
<dbReference type="GO" id="GO:0046872">
    <property type="term" value="F:metal ion binding"/>
    <property type="evidence" value="ECO:0007669"/>
    <property type="project" value="UniProtKB-KW"/>
</dbReference>
<evidence type="ECO:0000256" key="6">
    <source>
        <dbReference type="ARBA" id="ARBA00023004"/>
    </source>
</evidence>